<dbReference type="GO" id="GO:0006281">
    <property type="term" value="P:DNA repair"/>
    <property type="evidence" value="ECO:0007669"/>
    <property type="project" value="InterPro"/>
</dbReference>
<organism evidence="6 7">
    <name type="scientific">Saccharothrix texasensis</name>
    <dbReference type="NCBI Taxonomy" id="103734"/>
    <lineage>
        <taxon>Bacteria</taxon>
        <taxon>Bacillati</taxon>
        <taxon>Actinomycetota</taxon>
        <taxon>Actinomycetes</taxon>
        <taxon>Pseudonocardiales</taxon>
        <taxon>Pseudonocardiaceae</taxon>
        <taxon>Saccharothrix</taxon>
    </lineage>
</organism>
<dbReference type="NCBIfam" id="TIGR02779">
    <property type="entry name" value="NHEJ_ligase_lig"/>
    <property type="match status" value="1"/>
</dbReference>
<dbReference type="Gene3D" id="2.40.50.140">
    <property type="entry name" value="Nucleic acid-binding proteins"/>
    <property type="match status" value="1"/>
</dbReference>
<dbReference type="PANTHER" id="PTHR45674:SF4">
    <property type="entry name" value="DNA LIGASE 1"/>
    <property type="match status" value="1"/>
</dbReference>
<dbReference type="InterPro" id="IPR012309">
    <property type="entry name" value="DNA_ligase_ATP-dep_C"/>
</dbReference>
<dbReference type="AlphaFoldDB" id="A0A3N1HGX3"/>
<comment type="similarity">
    <text evidence="1">Belongs to the ATP-dependent DNA ligase family.</text>
</comment>
<accession>A0A3N1HGX3</accession>
<reference evidence="6 7" key="1">
    <citation type="submission" date="2018-11" db="EMBL/GenBank/DDBJ databases">
        <title>Sequencing the genomes of 1000 actinobacteria strains.</title>
        <authorList>
            <person name="Klenk H.-P."/>
        </authorList>
    </citation>
    <scope>NUCLEOTIDE SEQUENCE [LARGE SCALE GENOMIC DNA]</scope>
    <source>
        <strain evidence="6 7">DSM 44231</strain>
    </source>
</reference>
<evidence type="ECO:0000256" key="1">
    <source>
        <dbReference type="ARBA" id="ARBA00007572"/>
    </source>
</evidence>
<dbReference type="SUPFAM" id="SSF56091">
    <property type="entry name" value="DNA ligase/mRNA capping enzyme, catalytic domain"/>
    <property type="match status" value="1"/>
</dbReference>
<dbReference type="PANTHER" id="PTHR45674">
    <property type="entry name" value="DNA LIGASE 1/3 FAMILY MEMBER"/>
    <property type="match status" value="1"/>
</dbReference>
<protein>
    <recommendedName>
        <fullName evidence="2">DNA ligase (ATP)</fullName>
        <ecNumber evidence="2">6.5.1.1</ecNumber>
    </recommendedName>
</protein>
<evidence type="ECO:0000256" key="4">
    <source>
        <dbReference type="ARBA" id="ARBA00034003"/>
    </source>
</evidence>
<evidence type="ECO:0000313" key="7">
    <source>
        <dbReference type="Proteomes" id="UP000268727"/>
    </source>
</evidence>
<dbReference type="InterPro" id="IPR050191">
    <property type="entry name" value="ATP-dep_DNA_ligase"/>
</dbReference>
<dbReference type="CDD" id="cd07906">
    <property type="entry name" value="Adenylation_DNA_ligase_LigD_LigC"/>
    <property type="match status" value="1"/>
</dbReference>
<dbReference type="Gene3D" id="3.30.1490.70">
    <property type="match status" value="1"/>
</dbReference>
<dbReference type="InterPro" id="IPR012340">
    <property type="entry name" value="NA-bd_OB-fold"/>
</dbReference>
<dbReference type="Proteomes" id="UP000268727">
    <property type="component" value="Unassembled WGS sequence"/>
</dbReference>
<keyword evidence="7" id="KW-1185">Reference proteome</keyword>
<dbReference type="EC" id="6.5.1.1" evidence="2"/>
<evidence type="ECO:0000256" key="3">
    <source>
        <dbReference type="ARBA" id="ARBA00022598"/>
    </source>
</evidence>
<dbReference type="GO" id="GO:0006310">
    <property type="term" value="P:DNA recombination"/>
    <property type="evidence" value="ECO:0007669"/>
    <property type="project" value="InterPro"/>
</dbReference>
<dbReference type="Pfam" id="PF04679">
    <property type="entry name" value="DNA_ligase_A_C"/>
    <property type="match status" value="1"/>
</dbReference>
<dbReference type="InterPro" id="IPR014146">
    <property type="entry name" value="LigD_ligase_dom"/>
</dbReference>
<sequence>MEVPADRVVRVGQRWLLAGRALAPRLIPGDDDYLSVPEVVGVGRAAAVPGDQPIIAPMLATPGDPPTGPGWVVEFKWDGYRGVAYCQGGDVRVLSRNQLDLTDRFPELRVLPEVVGGRTVVLDGEIVALGPDQRPSFELLQRRTGDTVGVRALRAAPIAYYVFDLLVLDGRSVWNLPYAERRAMLTGLRLPGEHAVQVPPCFPDTEPAAILRVAGQYELEGIVSKRATSRYEPGRRSPAWVKTPLRRTAEVVVGGWKPGRGRRSGTIGSLLLGAYDGADLVFVGHVGTGFTDRALADLRQRLAGLQRSSNPFGTSVPREFARDARWVEPVLVGDVEFRNWTTDHRLRHPSWRGLRDDRIPREVHHPGH</sequence>
<evidence type="ECO:0000256" key="2">
    <source>
        <dbReference type="ARBA" id="ARBA00012727"/>
    </source>
</evidence>
<proteinExistence type="inferred from homology"/>
<dbReference type="PROSITE" id="PS50160">
    <property type="entry name" value="DNA_LIGASE_A3"/>
    <property type="match status" value="1"/>
</dbReference>
<dbReference type="InterPro" id="IPR012310">
    <property type="entry name" value="DNA_ligase_ATP-dep_cent"/>
</dbReference>
<evidence type="ECO:0000259" key="5">
    <source>
        <dbReference type="PROSITE" id="PS50160"/>
    </source>
</evidence>
<dbReference type="GO" id="GO:0003910">
    <property type="term" value="F:DNA ligase (ATP) activity"/>
    <property type="evidence" value="ECO:0007669"/>
    <property type="project" value="UniProtKB-EC"/>
</dbReference>
<comment type="catalytic activity">
    <reaction evidence="4">
        <text>ATP + (deoxyribonucleotide)n-3'-hydroxyl + 5'-phospho-(deoxyribonucleotide)m = (deoxyribonucleotide)n+m + AMP + diphosphate.</text>
        <dbReference type="EC" id="6.5.1.1"/>
    </reaction>
</comment>
<name>A0A3N1HGX3_9PSEU</name>
<evidence type="ECO:0000313" key="6">
    <source>
        <dbReference type="EMBL" id="ROP41763.1"/>
    </source>
</evidence>
<dbReference type="GO" id="GO:0005524">
    <property type="term" value="F:ATP binding"/>
    <property type="evidence" value="ECO:0007669"/>
    <property type="project" value="InterPro"/>
</dbReference>
<comment type="caution">
    <text evidence="6">The sequence shown here is derived from an EMBL/GenBank/DDBJ whole genome shotgun (WGS) entry which is preliminary data.</text>
</comment>
<dbReference type="Gene3D" id="3.30.470.30">
    <property type="entry name" value="DNA ligase/mRNA capping enzyme"/>
    <property type="match status" value="1"/>
</dbReference>
<dbReference type="CDD" id="cd07971">
    <property type="entry name" value="OBF_DNA_ligase_LigD"/>
    <property type="match status" value="1"/>
</dbReference>
<gene>
    <name evidence="6" type="ORF">EDD40_7203</name>
</gene>
<feature type="domain" description="ATP-dependent DNA ligase family profile" evidence="5">
    <location>
        <begin position="151"/>
        <end position="276"/>
    </location>
</feature>
<dbReference type="EMBL" id="RJKM01000001">
    <property type="protein sequence ID" value="ROP41763.1"/>
    <property type="molecule type" value="Genomic_DNA"/>
</dbReference>
<keyword evidence="3" id="KW-0436">Ligase</keyword>
<dbReference type="Pfam" id="PF01068">
    <property type="entry name" value="DNA_ligase_A_M"/>
    <property type="match status" value="1"/>
</dbReference>
<dbReference type="SUPFAM" id="SSF50249">
    <property type="entry name" value="Nucleic acid-binding proteins"/>
    <property type="match status" value="1"/>
</dbReference>